<dbReference type="GO" id="GO:0009893">
    <property type="term" value="P:positive regulation of metabolic process"/>
    <property type="evidence" value="ECO:0007669"/>
    <property type="project" value="UniProtKB-ARBA"/>
</dbReference>
<dbReference type="Gene3D" id="1.20.5.170">
    <property type="match status" value="1"/>
</dbReference>
<organism evidence="4 5">
    <name type="scientific">Aspergillus fumigatus</name>
    <name type="common">Neosartorya fumigata</name>
    <dbReference type="NCBI Taxonomy" id="746128"/>
    <lineage>
        <taxon>Eukaryota</taxon>
        <taxon>Fungi</taxon>
        <taxon>Dikarya</taxon>
        <taxon>Ascomycota</taxon>
        <taxon>Pezizomycotina</taxon>
        <taxon>Eurotiomycetes</taxon>
        <taxon>Eurotiomycetidae</taxon>
        <taxon>Eurotiales</taxon>
        <taxon>Aspergillaceae</taxon>
        <taxon>Aspergillus</taxon>
        <taxon>Aspergillus subgen. Fumigati</taxon>
    </lineage>
</organism>
<dbReference type="GO" id="GO:0003677">
    <property type="term" value="F:DNA binding"/>
    <property type="evidence" value="ECO:0007669"/>
    <property type="project" value="InterPro"/>
</dbReference>
<dbReference type="SUPFAM" id="SSF57959">
    <property type="entry name" value="Leucine zipper domain"/>
    <property type="match status" value="1"/>
</dbReference>
<dbReference type="GO" id="GO:0008270">
    <property type="term" value="F:zinc ion binding"/>
    <property type="evidence" value="ECO:0007669"/>
    <property type="project" value="InterPro"/>
</dbReference>
<keyword evidence="2" id="KW-0175">Coiled coil</keyword>
<evidence type="ECO:0000313" key="5">
    <source>
        <dbReference type="Proteomes" id="UP000813423"/>
    </source>
</evidence>
<protein>
    <submittedName>
        <fullName evidence="4">Uncharacterized protein</fullName>
    </submittedName>
</protein>
<feature type="compositionally biased region" description="Polar residues" evidence="3">
    <location>
        <begin position="241"/>
        <end position="251"/>
    </location>
</feature>
<dbReference type="PANTHER" id="PTHR47256">
    <property type="entry name" value="ZN(II)2CYS6 TRANSCRIPTION FACTOR (EUROFUNG)-RELATED"/>
    <property type="match status" value="1"/>
</dbReference>
<evidence type="ECO:0000256" key="2">
    <source>
        <dbReference type="SAM" id="Coils"/>
    </source>
</evidence>
<evidence type="ECO:0000313" key="4">
    <source>
        <dbReference type="EMBL" id="KAH1900752.1"/>
    </source>
</evidence>
<comment type="caution">
    <text evidence="4">The sequence shown here is derived from an EMBL/GenBank/DDBJ whole genome shotgun (WGS) entry which is preliminary data.</text>
</comment>
<name>A0A229W7N0_ASPFM</name>
<feature type="region of interest" description="Disordered" evidence="3">
    <location>
        <begin position="144"/>
        <end position="166"/>
    </location>
</feature>
<dbReference type="SMART" id="SM00338">
    <property type="entry name" value="BRLZ"/>
    <property type="match status" value="1"/>
</dbReference>
<keyword evidence="1" id="KW-0539">Nucleus</keyword>
<dbReference type="CDD" id="cd12148">
    <property type="entry name" value="fungal_TF_MHR"/>
    <property type="match status" value="1"/>
</dbReference>
<evidence type="ECO:0000256" key="3">
    <source>
        <dbReference type="SAM" id="MobiDB-lite"/>
    </source>
</evidence>
<dbReference type="AlphaFoldDB" id="A0A229W7N0"/>
<dbReference type="EMBL" id="JAIBSC010000073">
    <property type="protein sequence ID" value="KAH1900752.1"/>
    <property type="molecule type" value="Genomic_DNA"/>
</dbReference>
<dbReference type="PANTHER" id="PTHR47256:SF5">
    <property type="entry name" value="ZN(II)2CYS6 TRANSCRIPTION FACTOR (EUROFUNG)"/>
    <property type="match status" value="1"/>
</dbReference>
<feature type="region of interest" description="Disordered" evidence="3">
    <location>
        <begin position="224"/>
        <end position="256"/>
    </location>
</feature>
<dbReference type="Proteomes" id="UP000813423">
    <property type="component" value="Unassembled WGS sequence"/>
</dbReference>
<dbReference type="InterPro" id="IPR007219">
    <property type="entry name" value="XnlR_reg_dom"/>
</dbReference>
<dbReference type="GO" id="GO:0003700">
    <property type="term" value="F:DNA-binding transcription factor activity"/>
    <property type="evidence" value="ECO:0007669"/>
    <property type="project" value="InterPro"/>
</dbReference>
<proteinExistence type="predicted"/>
<dbReference type="Pfam" id="PF07716">
    <property type="entry name" value="bZIP_2"/>
    <property type="match status" value="1"/>
</dbReference>
<dbReference type="PROSITE" id="PS50217">
    <property type="entry name" value="BZIP"/>
    <property type="match status" value="1"/>
</dbReference>
<sequence length="875" mass="98344">MSVTAISVQVARQTGPVFFQPQQRAYPTPAFCSPHFVFPDTTLDLASFAPDPSVSDTDPSAFVPLPPDLASFGDLDYASLPTGTSSSPYAPDSFDVTAISTPAVDVKDSLPCLDIDSSGTDSDTQINPGQIHTLTPPLLMPASRPQRVSISAASTAKDNPPKETPNRVLKRQLNTLAARRYRQRRVDRMNELEAELEKVKRERDELKMRVSKLEGETEALRGLLKKDKAWSSPPAPAAPGSTGQTHPWDTTQNDEEDVDDVATKLVMEDASHDWDLLRDLLNAMRLVDDAHVQALLGMVRADCAIEEVKLFVEKTLKDVQDAGRGGETVKRLQDMRMRVRIESGDPPFRPQVMDIHYLCDVAPYRVPARPWTTVTDDDTLVSHLISLYFTWDYPFYAFVDLRAFVQHMQARNTHSDLCSPFLVNAMLANACHYSQYSEAYAIPGDVKTKGSDFLAEAERHMHGYQLERGRSVRLASLQATLLLYERYSMSGDDDLGYTMLHRAIDMAESLGIINGPVLDLDKLQMSEEMRSSIQRTAWGLFQVDTVVHTNFRKPSKIHRVCVKRIDRDESQPSEQWVPYPTGRAPRPSFLSQYFDEACRLAFIARDVSHHLYQDPKPDATHHEQKRELYDRLQEWEAQLPGFFDPAGKPLAHILSLRMRYHAIMISLARDGFGVHTFFSAEDGKSQTTVPPSSQLPAHLREKATEQSLASARAIAALVRVHREEYGIGRTHPFTTYAIMVALFTILDHAAFDILDTDFLSLTSAFSVIACRSQVGRNLFHIFRQSVRAQDQEGRVLQSDQVPEEIKELFGRYPRSSKPDKWDDYEDGLDKLGTAEGRDVAAADGMRMRNHAASGVRDMLSKYESLSLGQQSQDRK</sequence>
<reference evidence="4" key="1">
    <citation type="submission" date="2021-08" db="EMBL/GenBank/DDBJ databases">
        <title>Global Aspergillus fumigatus from environmental and clinical sources.</title>
        <authorList>
            <person name="Barber A."/>
            <person name="Sae-Ong T."/>
        </authorList>
    </citation>
    <scope>NUCLEOTIDE SEQUENCE</scope>
    <source>
        <strain evidence="4">NRZ-2016-071</strain>
    </source>
</reference>
<accession>A0A229W7N0</accession>
<evidence type="ECO:0000256" key="1">
    <source>
        <dbReference type="ARBA" id="ARBA00023242"/>
    </source>
</evidence>
<feature type="compositionally biased region" description="Polar residues" evidence="3">
    <location>
        <begin position="146"/>
        <end position="157"/>
    </location>
</feature>
<dbReference type="GO" id="GO:0006351">
    <property type="term" value="P:DNA-templated transcription"/>
    <property type="evidence" value="ECO:0007669"/>
    <property type="project" value="InterPro"/>
</dbReference>
<dbReference type="Pfam" id="PF04082">
    <property type="entry name" value="Fungal_trans"/>
    <property type="match status" value="1"/>
</dbReference>
<dbReference type="InterPro" id="IPR053187">
    <property type="entry name" value="Notoamide_regulator"/>
</dbReference>
<dbReference type="InterPro" id="IPR046347">
    <property type="entry name" value="bZIP_sf"/>
</dbReference>
<dbReference type="InterPro" id="IPR004827">
    <property type="entry name" value="bZIP"/>
</dbReference>
<feature type="coiled-coil region" evidence="2">
    <location>
        <begin position="182"/>
        <end position="216"/>
    </location>
</feature>
<gene>
    <name evidence="4" type="ORF">KXV57_008351</name>
</gene>